<evidence type="ECO:0000256" key="6">
    <source>
        <dbReference type="ARBA" id="ARBA00022737"/>
    </source>
</evidence>
<accession>A0A0L0SRE0</accession>
<dbReference type="VEuPathDB" id="FungiDB:AMAG_10765"/>
<evidence type="ECO:0000256" key="1">
    <source>
        <dbReference type="ARBA" id="ARBA00004430"/>
    </source>
</evidence>
<feature type="compositionally biased region" description="Low complexity" evidence="12">
    <location>
        <begin position="142"/>
        <end position="168"/>
    </location>
</feature>
<dbReference type="PROSITE" id="PS50082">
    <property type="entry name" value="WD_REPEATS_2"/>
    <property type="match status" value="1"/>
</dbReference>
<sequence>MKAIRRAKIAEPPKEVKASLGSLNATGNGALMDGDPSANPEWLPPKQLLKPPGQLALADKELDEELTRILNANNPHAPQNIARWNNKEQMYKATPNMEHMVTHFEFEGYLLYKNDDKKQEDDAAAAAARAEGEAKPEGVDEGTGTTEDAGTSTDAPAMVPAVAPDVTALQESRKTSKAPARNQFNYSERATQTVNNPLRSRSTNTEPPPHRTFSGAVNQWSIYDAYMDDAQAKERAKEKAKNAGAKGHKDDDKHATLAAEAPHEDMYHSSDFRKRLATLERMANQNTFDEITQDFKYWDDAADDLRETKEGSLLPLWEFTYLKEKKKMVLALAWNPACPDLFVVAFGSYQFAKQGPGVLCCFSLKNPSFPEFTFNTPAGVTAIDVHPKRPHLIAAGLYDGSCLVFDLSADAANAATGPATSGAGWALPAAGYGAGGAGGPAAANAAADARYRSDIKVQHTDPVWQVVWQPDDLDGNPNFYSVSSDGAVKQAILIKNELMLSDVIALHRNGTPLAGLCCDFNKANDHLFVVGTEEGALIKCSKDYNSQYLQTFEGHAMAIYRVLYNPFYTSVFLTASADWTVKLWDHTSPKPIFLFDFGCPVADLAWAPFSSTTFAVATNDGKVVVYDLDVSKYDPICVQQVVGGKTHLTRIAFSPFDPVLVIGDDRGVVQAMKLSPNLRRAGRGGAQLSMDDQRDRLERVVMLALGKGNAGR</sequence>
<evidence type="ECO:0000256" key="12">
    <source>
        <dbReference type="SAM" id="MobiDB-lite"/>
    </source>
</evidence>
<keyword evidence="4 11" id="KW-0853">WD repeat</keyword>
<evidence type="ECO:0000313" key="13">
    <source>
        <dbReference type="EMBL" id="KNE65108.1"/>
    </source>
</evidence>
<keyword evidence="9" id="KW-0206">Cytoskeleton</keyword>
<feature type="region of interest" description="Disordered" evidence="12">
    <location>
        <begin position="121"/>
        <end position="214"/>
    </location>
</feature>
<keyword evidence="7" id="KW-0243">Dynein</keyword>
<keyword evidence="3" id="KW-0963">Cytoplasm</keyword>
<dbReference type="SUPFAM" id="SSF50978">
    <property type="entry name" value="WD40 repeat-like"/>
    <property type="match status" value="1"/>
</dbReference>
<dbReference type="PANTHER" id="PTHR12442">
    <property type="entry name" value="DYNEIN INTERMEDIATE CHAIN"/>
    <property type="match status" value="1"/>
</dbReference>
<dbReference type="STRING" id="578462.A0A0L0SRE0"/>
<gene>
    <name evidence="13" type="ORF">AMAG_10765</name>
</gene>
<feature type="region of interest" description="Disordered" evidence="12">
    <location>
        <begin position="233"/>
        <end position="253"/>
    </location>
</feature>
<evidence type="ECO:0000256" key="10">
    <source>
        <dbReference type="ARBA" id="ARBA00023273"/>
    </source>
</evidence>
<organism evidence="13 14">
    <name type="scientific">Allomyces macrogynus (strain ATCC 38327)</name>
    <name type="common">Allomyces javanicus var. macrogynus</name>
    <dbReference type="NCBI Taxonomy" id="578462"/>
    <lineage>
        <taxon>Eukaryota</taxon>
        <taxon>Fungi</taxon>
        <taxon>Fungi incertae sedis</taxon>
        <taxon>Blastocladiomycota</taxon>
        <taxon>Blastocladiomycetes</taxon>
        <taxon>Blastocladiales</taxon>
        <taxon>Blastocladiaceae</taxon>
        <taxon>Allomyces</taxon>
    </lineage>
</organism>
<dbReference type="AlphaFoldDB" id="A0A0L0SRE0"/>
<evidence type="ECO:0000256" key="4">
    <source>
        <dbReference type="ARBA" id="ARBA00022574"/>
    </source>
</evidence>
<evidence type="ECO:0000256" key="3">
    <source>
        <dbReference type="ARBA" id="ARBA00022490"/>
    </source>
</evidence>
<keyword evidence="6" id="KW-0677">Repeat</keyword>
<dbReference type="InterPro" id="IPR050687">
    <property type="entry name" value="Dynein_IC"/>
</dbReference>
<comment type="similarity">
    <text evidence="2">Belongs to the dynein intermediate chain family.</text>
</comment>
<keyword evidence="5" id="KW-0493">Microtubule</keyword>
<dbReference type="InterPro" id="IPR015943">
    <property type="entry name" value="WD40/YVTN_repeat-like_dom_sf"/>
</dbReference>
<dbReference type="GO" id="GO:0045503">
    <property type="term" value="F:dynein light chain binding"/>
    <property type="evidence" value="ECO:0007669"/>
    <property type="project" value="TreeGrafter"/>
</dbReference>
<keyword evidence="10" id="KW-0966">Cell projection</keyword>
<evidence type="ECO:0000313" key="14">
    <source>
        <dbReference type="Proteomes" id="UP000054350"/>
    </source>
</evidence>
<reference evidence="14" key="2">
    <citation type="submission" date="2009-11" db="EMBL/GenBank/DDBJ databases">
        <title>The Genome Sequence of Allomyces macrogynus strain ATCC 38327.</title>
        <authorList>
            <consortium name="The Broad Institute Genome Sequencing Platform"/>
            <person name="Russ C."/>
            <person name="Cuomo C."/>
            <person name="Shea T."/>
            <person name="Young S.K."/>
            <person name="Zeng Q."/>
            <person name="Koehrsen M."/>
            <person name="Haas B."/>
            <person name="Borodovsky M."/>
            <person name="Guigo R."/>
            <person name="Alvarado L."/>
            <person name="Berlin A."/>
            <person name="Borenstein D."/>
            <person name="Chen Z."/>
            <person name="Engels R."/>
            <person name="Freedman E."/>
            <person name="Gellesch M."/>
            <person name="Goldberg J."/>
            <person name="Griggs A."/>
            <person name="Gujja S."/>
            <person name="Heiman D."/>
            <person name="Hepburn T."/>
            <person name="Howarth C."/>
            <person name="Jen D."/>
            <person name="Larson L."/>
            <person name="Lewis B."/>
            <person name="Mehta T."/>
            <person name="Park D."/>
            <person name="Pearson M."/>
            <person name="Roberts A."/>
            <person name="Saif S."/>
            <person name="Shenoy N."/>
            <person name="Sisk P."/>
            <person name="Stolte C."/>
            <person name="Sykes S."/>
            <person name="Walk T."/>
            <person name="White J."/>
            <person name="Yandava C."/>
            <person name="Burger G."/>
            <person name="Gray M.W."/>
            <person name="Holland P.W.H."/>
            <person name="King N."/>
            <person name="Lang F.B.F."/>
            <person name="Roger A.J."/>
            <person name="Ruiz-Trillo I."/>
            <person name="Lander E."/>
            <person name="Nusbaum C."/>
        </authorList>
    </citation>
    <scope>NUCLEOTIDE SEQUENCE [LARGE SCALE GENOMIC DNA]</scope>
    <source>
        <strain evidence="14">ATCC 38327</strain>
    </source>
</reference>
<dbReference type="InterPro" id="IPR036322">
    <property type="entry name" value="WD40_repeat_dom_sf"/>
</dbReference>
<dbReference type="PROSITE" id="PS50294">
    <property type="entry name" value="WD_REPEATS_REGION"/>
    <property type="match status" value="1"/>
</dbReference>
<dbReference type="GO" id="GO:0005874">
    <property type="term" value="C:microtubule"/>
    <property type="evidence" value="ECO:0007669"/>
    <property type="project" value="UniProtKB-KW"/>
</dbReference>
<evidence type="ECO:0000256" key="2">
    <source>
        <dbReference type="ARBA" id="ARBA00011059"/>
    </source>
</evidence>
<reference evidence="13 14" key="1">
    <citation type="submission" date="2009-11" db="EMBL/GenBank/DDBJ databases">
        <title>Annotation of Allomyces macrogynus ATCC 38327.</title>
        <authorList>
            <consortium name="The Broad Institute Genome Sequencing Platform"/>
            <person name="Russ C."/>
            <person name="Cuomo C."/>
            <person name="Burger G."/>
            <person name="Gray M.W."/>
            <person name="Holland P.W.H."/>
            <person name="King N."/>
            <person name="Lang F.B.F."/>
            <person name="Roger A.J."/>
            <person name="Ruiz-Trillo I."/>
            <person name="Young S.K."/>
            <person name="Zeng Q."/>
            <person name="Gargeya S."/>
            <person name="Fitzgerald M."/>
            <person name="Haas B."/>
            <person name="Abouelleil A."/>
            <person name="Alvarado L."/>
            <person name="Arachchi H.M."/>
            <person name="Berlin A."/>
            <person name="Chapman S.B."/>
            <person name="Gearin G."/>
            <person name="Goldberg J."/>
            <person name="Griggs A."/>
            <person name="Gujja S."/>
            <person name="Hansen M."/>
            <person name="Heiman D."/>
            <person name="Howarth C."/>
            <person name="Larimer J."/>
            <person name="Lui A."/>
            <person name="MacDonald P.J.P."/>
            <person name="McCowen C."/>
            <person name="Montmayeur A."/>
            <person name="Murphy C."/>
            <person name="Neiman D."/>
            <person name="Pearson M."/>
            <person name="Priest M."/>
            <person name="Roberts A."/>
            <person name="Saif S."/>
            <person name="Shea T."/>
            <person name="Sisk P."/>
            <person name="Stolte C."/>
            <person name="Sykes S."/>
            <person name="Wortman J."/>
            <person name="Nusbaum C."/>
            <person name="Birren B."/>
        </authorList>
    </citation>
    <scope>NUCLEOTIDE SEQUENCE [LARGE SCALE GENOMIC DNA]</scope>
    <source>
        <strain evidence="13 14">ATCC 38327</strain>
    </source>
</reference>
<feature type="repeat" description="WD" evidence="11">
    <location>
        <begin position="552"/>
        <end position="585"/>
    </location>
</feature>
<feature type="region of interest" description="Disordered" evidence="12">
    <location>
        <begin position="1"/>
        <end position="44"/>
    </location>
</feature>
<proteinExistence type="inferred from homology"/>
<feature type="compositionally biased region" description="Basic and acidic residues" evidence="12">
    <location>
        <begin position="8"/>
        <end position="17"/>
    </location>
</feature>
<dbReference type="GO" id="GO:0036157">
    <property type="term" value="C:outer dynein arm"/>
    <property type="evidence" value="ECO:0007669"/>
    <property type="project" value="TreeGrafter"/>
</dbReference>
<dbReference type="SMART" id="SM00320">
    <property type="entry name" value="WD40"/>
    <property type="match status" value="5"/>
</dbReference>
<dbReference type="EMBL" id="GG745346">
    <property type="protein sequence ID" value="KNE65108.1"/>
    <property type="molecule type" value="Genomic_DNA"/>
</dbReference>
<evidence type="ECO:0000256" key="11">
    <source>
        <dbReference type="PROSITE-ProRule" id="PRU00221"/>
    </source>
</evidence>
<feature type="compositionally biased region" description="Polar residues" evidence="12">
    <location>
        <begin position="182"/>
        <end position="205"/>
    </location>
</feature>
<dbReference type="PANTHER" id="PTHR12442:SF11">
    <property type="entry name" value="DYNEIN AXONEMAL INTERMEDIATE CHAIN 1"/>
    <property type="match status" value="1"/>
</dbReference>
<keyword evidence="14" id="KW-1185">Reference proteome</keyword>
<dbReference type="InterPro" id="IPR001680">
    <property type="entry name" value="WD40_rpt"/>
</dbReference>
<evidence type="ECO:0000256" key="7">
    <source>
        <dbReference type="ARBA" id="ARBA00023017"/>
    </source>
</evidence>
<dbReference type="Gene3D" id="2.130.10.10">
    <property type="entry name" value="YVTN repeat-like/Quinoprotein amine dehydrogenase"/>
    <property type="match status" value="2"/>
</dbReference>
<evidence type="ECO:0000256" key="8">
    <source>
        <dbReference type="ARBA" id="ARBA00023175"/>
    </source>
</evidence>
<keyword evidence="8" id="KW-0505">Motor protein</keyword>
<protein>
    <submittedName>
        <fullName evidence="13">Uncharacterized protein</fullName>
    </submittedName>
</protein>
<comment type="subcellular location">
    <subcellularLocation>
        <location evidence="1">Cytoplasm</location>
        <location evidence="1">Cytoskeleton</location>
        <location evidence="1">Cilium axoneme</location>
    </subcellularLocation>
</comment>
<evidence type="ECO:0000256" key="9">
    <source>
        <dbReference type="ARBA" id="ARBA00023212"/>
    </source>
</evidence>
<name>A0A0L0SRE0_ALLM3</name>
<dbReference type="OrthoDB" id="366230at2759"/>
<dbReference type="GO" id="GO:0003341">
    <property type="term" value="P:cilium movement"/>
    <property type="evidence" value="ECO:0007669"/>
    <property type="project" value="TreeGrafter"/>
</dbReference>
<dbReference type="eggNOG" id="KOG1587">
    <property type="taxonomic scope" value="Eukaryota"/>
</dbReference>
<dbReference type="GO" id="GO:0036158">
    <property type="term" value="P:outer dynein arm assembly"/>
    <property type="evidence" value="ECO:0007669"/>
    <property type="project" value="TreeGrafter"/>
</dbReference>
<dbReference type="GO" id="GO:0045504">
    <property type="term" value="F:dynein heavy chain binding"/>
    <property type="evidence" value="ECO:0007669"/>
    <property type="project" value="TreeGrafter"/>
</dbReference>
<evidence type="ECO:0000256" key="5">
    <source>
        <dbReference type="ARBA" id="ARBA00022701"/>
    </source>
</evidence>
<dbReference type="Pfam" id="PF00400">
    <property type="entry name" value="WD40"/>
    <property type="match status" value="2"/>
</dbReference>
<dbReference type="Proteomes" id="UP000054350">
    <property type="component" value="Unassembled WGS sequence"/>
</dbReference>